<keyword evidence="7 9" id="KW-1133">Transmembrane helix</keyword>
<dbReference type="PANTHER" id="PTHR12726">
    <property type="entry name" value="CERAMIDE GLUCOSYLTRANSFERASE"/>
    <property type="match status" value="1"/>
</dbReference>
<dbReference type="Pfam" id="PF13641">
    <property type="entry name" value="Glyco_tranf_2_3"/>
    <property type="match status" value="1"/>
</dbReference>
<comment type="pathway">
    <text evidence="3">Sphingolipid metabolism.</text>
</comment>
<feature type="transmembrane region" description="Helical" evidence="9">
    <location>
        <begin position="279"/>
        <end position="302"/>
    </location>
</feature>
<organism evidence="10 11">
    <name type="scientific">Plectonema cf. radiosum LEGE 06105</name>
    <dbReference type="NCBI Taxonomy" id="945769"/>
    <lineage>
        <taxon>Bacteria</taxon>
        <taxon>Bacillati</taxon>
        <taxon>Cyanobacteriota</taxon>
        <taxon>Cyanophyceae</taxon>
        <taxon>Oscillatoriophycideae</taxon>
        <taxon>Oscillatoriales</taxon>
        <taxon>Microcoleaceae</taxon>
        <taxon>Plectonema</taxon>
    </lineage>
</organism>
<gene>
    <name evidence="10" type="ORF">IQ247_26235</name>
</gene>
<keyword evidence="11" id="KW-1185">Reference proteome</keyword>
<dbReference type="GO" id="GO:0006679">
    <property type="term" value="P:glucosylceramide biosynthetic process"/>
    <property type="evidence" value="ECO:0007669"/>
    <property type="project" value="TreeGrafter"/>
</dbReference>
<dbReference type="InterPro" id="IPR029044">
    <property type="entry name" value="Nucleotide-diphossugar_trans"/>
</dbReference>
<feature type="transmembrane region" description="Helical" evidence="9">
    <location>
        <begin position="184"/>
        <end position="207"/>
    </location>
</feature>
<proteinExistence type="predicted"/>
<keyword evidence="5" id="KW-0808">Transferase</keyword>
<evidence type="ECO:0000256" key="6">
    <source>
        <dbReference type="ARBA" id="ARBA00022692"/>
    </source>
</evidence>
<dbReference type="EMBL" id="JADEWL010000140">
    <property type="protein sequence ID" value="MBE9216119.1"/>
    <property type="molecule type" value="Genomic_DNA"/>
</dbReference>
<sequence>MKFLAIALLQVLLGWLVIQVGLMFVFVFYLGSNKGNSVSDNHLPKTAIILCLRGTDPFLLNCLKALLQQDYPQYDLKIVVDSQEDPAWQVANNTIANCSATNVQISPLKIASTACSLKCSSLVQAVSELDSSYQVVALVDADTVVHSTWLRELVTPLMHPKVGATTGNRWYLSKGRYWGTLVRYLWNVSAVVQMYLYGICWGGTLAIKTQVIHETGMLEKWARAFNEDTMVKSILAKHNLKVKFVPSLLILNREQCTLSSLMNWMKRQLLASRLYHPQWWLVVVNAVFSILLPNLILGLCLVNFLINKWDISKILFVCYSIYIFGLLLIIITLETAVRQVIVSKKAMPKFSFANLTKILIGIPLTHWFYGFALVSSMWISRIYWRNIVYRIKSPFNIQLTEYHSYQSDNQAVDNQISL</sequence>
<dbReference type="InterPro" id="IPR025993">
    <property type="entry name" value="Ceramide_glucosylTrfase"/>
</dbReference>
<protein>
    <submittedName>
        <fullName evidence="10">Glycosyltransferase family 2 protein</fullName>
    </submittedName>
</protein>
<evidence type="ECO:0000313" key="11">
    <source>
        <dbReference type="Proteomes" id="UP000620559"/>
    </source>
</evidence>
<evidence type="ECO:0000256" key="1">
    <source>
        <dbReference type="ARBA" id="ARBA00004141"/>
    </source>
</evidence>
<evidence type="ECO:0000256" key="8">
    <source>
        <dbReference type="ARBA" id="ARBA00023136"/>
    </source>
</evidence>
<dbReference type="PANTHER" id="PTHR12726:SF0">
    <property type="entry name" value="CERAMIDE GLUCOSYLTRANSFERASE"/>
    <property type="match status" value="1"/>
</dbReference>
<feature type="transmembrane region" description="Helical" evidence="9">
    <location>
        <begin position="6"/>
        <end position="30"/>
    </location>
</feature>
<comment type="pathway">
    <text evidence="2">Lipid metabolism; sphingolipid metabolism.</text>
</comment>
<comment type="caution">
    <text evidence="10">The sequence shown here is derived from an EMBL/GenBank/DDBJ whole genome shotgun (WGS) entry which is preliminary data.</text>
</comment>
<keyword evidence="8 9" id="KW-0472">Membrane</keyword>
<dbReference type="GO" id="GO:0008120">
    <property type="term" value="F:ceramide glucosyltransferase activity"/>
    <property type="evidence" value="ECO:0007669"/>
    <property type="project" value="TreeGrafter"/>
</dbReference>
<feature type="transmembrane region" description="Helical" evidence="9">
    <location>
        <begin position="358"/>
        <end position="384"/>
    </location>
</feature>
<dbReference type="SUPFAM" id="SSF53448">
    <property type="entry name" value="Nucleotide-diphospho-sugar transferases"/>
    <property type="match status" value="1"/>
</dbReference>
<evidence type="ECO:0000313" key="10">
    <source>
        <dbReference type="EMBL" id="MBE9216119.1"/>
    </source>
</evidence>
<keyword evidence="4" id="KW-0328">Glycosyltransferase</keyword>
<dbReference type="Gene3D" id="3.90.550.10">
    <property type="entry name" value="Spore Coat Polysaccharide Biosynthesis Protein SpsA, Chain A"/>
    <property type="match status" value="1"/>
</dbReference>
<evidence type="ECO:0000256" key="2">
    <source>
        <dbReference type="ARBA" id="ARBA00004760"/>
    </source>
</evidence>
<dbReference type="GO" id="GO:0016020">
    <property type="term" value="C:membrane"/>
    <property type="evidence" value="ECO:0007669"/>
    <property type="project" value="UniProtKB-SubCell"/>
</dbReference>
<evidence type="ECO:0000256" key="7">
    <source>
        <dbReference type="ARBA" id="ARBA00022989"/>
    </source>
</evidence>
<accession>A0A8J7JVS1</accession>
<evidence type="ECO:0000256" key="5">
    <source>
        <dbReference type="ARBA" id="ARBA00022679"/>
    </source>
</evidence>
<evidence type="ECO:0000256" key="9">
    <source>
        <dbReference type="SAM" id="Phobius"/>
    </source>
</evidence>
<name>A0A8J7JVS1_9CYAN</name>
<feature type="transmembrane region" description="Helical" evidence="9">
    <location>
        <begin position="314"/>
        <end position="338"/>
    </location>
</feature>
<dbReference type="Proteomes" id="UP000620559">
    <property type="component" value="Unassembled WGS sequence"/>
</dbReference>
<keyword evidence="6 9" id="KW-0812">Transmembrane</keyword>
<evidence type="ECO:0000256" key="3">
    <source>
        <dbReference type="ARBA" id="ARBA00004991"/>
    </source>
</evidence>
<evidence type="ECO:0000256" key="4">
    <source>
        <dbReference type="ARBA" id="ARBA00022676"/>
    </source>
</evidence>
<reference evidence="10" key="1">
    <citation type="submission" date="2020-10" db="EMBL/GenBank/DDBJ databases">
        <authorList>
            <person name="Castelo-Branco R."/>
            <person name="Eusebio N."/>
            <person name="Adriana R."/>
            <person name="Vieira A."/>
            <person name="Brugerolle De Fraissinette N."/>
            <person name="Rezende De Castro R."/>
            <person name="Schneider M.P."/>
            <person name="Vasconcelos V."/>
            <person name="Leao P.N."/>
        </authorList>
    </citation>
    <scope>NUCLEOTIDE SEQUENCE</scope>
    <source>
        <strain evidence="10">LEGE 06105</strain>
    </source>
</reference>
<dbReference type="RefSeq" id="WP_193924521.1">
    <property type="nucleotide sequence ID" value="NZ_JADEWL010000140.1"/>
</dbReference>
<comment type="subcellular location">
    <subcellularLocation>
        <location evidence="1">Membrane</location>
        <topology evidence="1">Multi-pass membrane protein</topology>
    </subcellularLocation>
</comment>
<dbReference type="AlphaFoldDB" id="A0A8J7JVS1"/>